<proteinExistence type="predicted"/>
<evidence type="ECO:0000313" key="3">
    <source>
        <dbReference type="Proteomes" id="UP000201566"/>
    </source>
</evidence>
<keyword evidence="1" id="KW-1133">Transmembrane helix</keyword>
<reference evidence="2 3" key="1">
    <citation type="journal article" date="2013" name="Science">
        <title>Pandoraviruses: amoeba viruses with genomes up to 2.5 Mb reaching that of parasitic eukaryotes.</title>
        <authorList>
            <person name="Philippe N."/>
            <person name="Legendre M."/>
            <person name="Doutre G."/>
            <person name="Coute Y."/>
            <person name="Poirot O."/>
            <person name="Lescot M."/>
            <person name="Arslan D."/>
            <person name="Seltzer V."/>
            <person name="Bertaux L."/>
            <person name="Bruley C."/>
            <person name="Garin J."/>
            <person name="Claverie J.M."/>
            <person name="Abergel C."/>
        </authorList>
    </citation>
    <scope>NUCLEOTIDE SEQUENCE [LARGE SCALE GENOMIC DNA]</scope>
    <source>
        <strain evidence="2">Melbourne</strain>
    </source>
</reference>
<keyword evidence="1" id="KW-0812">Transmembrane</keyword>
<dbReference type="GeneID" id="16512881"/>
<sequence length="101" mass="10907">MQSQPSACVPKKDEYEATFHAKGLVGTTVLLLIFLVGFFALAGAMGLAIWTLADAVAQAIAKRINARDHCTAPALVDGPQRSWSPMPTAVPMWHALDQRFV</sequence>
<keyword evidence="1" id="KW-0472">Membrane</keyword>
<organism evidence="2 3">
    <name type="scientific">Pandoravirus dulcis</name>
    <dbReference type="NCBI Taxonomy" id="1349409"/>
    <lineage>
        <taxon>Viruses</taxon>
        <taxon>Pandoravirus</taxon>
    </lineage>
</organism>
<dbReference type="EMBL" id="KC977570">
    <property type="protein sequence ID" value="AGO82273.1"/>
    <property type="molecule type" value="Genomic_DNA"/>
</dbReference>
<dbReference type="RefSeq" id="YP_008318942.1">
    <property type="nucleotide sequence ID" value="NC_021858.1"/>
</dbReference>
<protein>
    <submittedName>
        <fullName evidence="2">Uncharacterized protein</fullName>
    </submittedName>
</protein>
<name>S4VPN8_9VIRU</name>
<dbReference type="Proteomes" id="UP000201566">
    <property type="component" value="Segment"/>
</dbReference>
<evidence type="ECO:0000313" key="2">
    <source>
        <dbReference type="EMBL" id="AGO82273.1"/>
    </source>
</evidence>
<feature type="transmembrane region" description="Helical" evidence="1">
    <location>
        <begin position="29"/>
        <end position="53"/>
    </location>
</feature>
<accession>S4VPN8</accession>
<evidence type="ECO:0000256" key="1">
    <source>
        <dbReference type="SAM" id="Phobius"/>
    </source>
</evidence>
<gene>
    <name evidence="2" type="ORF">pdul_cds_291</name>
</gene>
<dbReference type="KEGG" id="vg:16512881"/>